<gene>
    <name evidence="1" type="ORF">GT718_13320</name>
</gene>
<dbReference type="RefSeq" id="WP_118624267.1">
    <property type="nucleotide sequence ID" value="NZ_WWVV01000025.1"/>
</dbReference>
<dbReference type="EMBL" id="WWVW01000026">
    <property type="protein sequence ID" value="MZL78317.1"/>
    <property type="molecule type" value="Genomic_DNA"/>
</dbReference>
<accession>A0ABW9X5Q4</accession>
<evidence type="ECO:0000313" key="2">
    <source>
        <dbReference type="Proteomes" id="UP000452293"/>
    </source>
</evidence>
<proteinExistence type="predicted"/>
<protein>
    <submittedName>
        <fullName evidence="1">Uncharacterized protein</fullName>
    </submittedName>
</protein>
<reference evidence="1 2" key="1">
    <citation type="journal article" date="2019" name="Nat. Med.">
        <title>A library of human gut bacterial isolates paired with longitudinal multiomics data enables mechanistic microbiome research.</title>
        <authorList>
            <person name="Poyet M."/>
            <person name="Groussin M."/>
            <person name="Gibbons S.M."/>
            <person name="Avila-Pacheco J."/>
            <person name="Jiang X."/>
            <person name="Kearney S.M."/>
            <person name="Perrotta A.R."/>
            <person name="Berdy B."/>
            <person name="Zhao S."/>
            <person name="Lieberman T.D."/>
            <person name="Swanson P.K."/>
            <person name="Smith M."/>
            <person name="Roesemann S."/>
            <person name="Alexander J.E."/>
            <person name="Rich S.A."/>
            <person name="Livny J."/>
            <person name="Vlamakis H."/>
            <person name="Clish C."/>
            <person name="Bullock K."/>
            <person name="Deik A."/>
            <person name="Scott J."/>
            <person name="Pierce K.A."/>
            <person name="Xavier R.J."/>
            <person name="Alm E.J."/>
        </authorList>
    </citation>
    <scope>NUCLEOTIDE SEQUENCE [LARGE SCALE GENOMIC DNA]</scope>
    <source>
        <strain evidence="1 2">BIOML-A1</strain>
    </source>
</reference>
<comment type="caution">
    <text evidence="1">The sequence shown here is derived from an EMBL/GenBank/DDBJ whole genome shotgun (WGS) entry which is preliminary data.</text>
</comment>
<dbReference type="Proteomes" id="UP000452293">
    <property type="component" value="Unassembled WGS sequence"/>
</dbReference>
<name>A0ABW9X5Q4_9FIRM</name>
<evidence type="ECO:0000313" key="1">
    <source>
        <dbReference type="EMBL" id="MZL78317.1"/>
    </source>
</evidence>
<keyword evidence="2" id="KW-1185">Reference proteome</keyword>
<sequence>MSIITSILHCYGLLISEESVTLMQQYILPLWEKTKPELYEMFSTKSDNDEFFDYLLDHYAICYNGTADYLRCWRICDGEEIEPQIDDHFYFMDLLEKPSLFKKAYESFEDVIKECQQRLEGLLPPDFPYEDYLLEITGELWG</sequence>
<organism evidence="1 2">
    <name type="scientific">Blautia massiliensis</name>
    <name type="common">ex Durand et al. 2017</name>
    <dbReference type="NCBI Taxonomy" id="1737424"/>
    <lineage>
        <taxon>Bacteria</taxon>
        <taxon>Bacillati</taxon>
        <taxon>Bacillota</taxon>
        <taxon>Clostridia</taxon>
        <taxon>Lachnospirales</taxon>
        <taxon>Lachnospiraceae</taxon>
        <taxon>Blautia</taxon>
    </lineage>
</organism>